<sequence>MLSRLTQQRAIAQVQTIFFRRRISSLQSKPQKQIRTTTQIQLSAVQKRTLISAPKPGDGPLMERRPDRELPNIEPSRWFRTLPIFGALMVIASIAIFNYQKLSSPIVSATLYALRVSDKGRAALGDEIYFAQQIPWIAGEMNQVRGRIDISFKVKGTKAEGVMHFASFRPSPRGVFETTEWWLELEDGKRKVDLLEDGDPFRGMTSANDSSLLMVDDEEEIKRGYRK</sequence>
<dbReference type="PANTHER" id="PTHR28523:SF1">
    <property type="entry name" value="CYTOCHROME C OXIDASE ASSEMBLY FACTOR 1"/>
    <property type="match status" value="1"/>
</dbReference>
<proteinExistence type="predicted"/>
<reference evidence="1" key="2">
    <citation type="submission" date="2023-06" db="EMBL/GenBank/DDBJ databases">
        <authorList>
            <consortium name="Lawrence Berkeley National Laboratory"/>
            <person name="Mondo S.J."/>
            <person name="Hensen N."/>
            <person name="Bonometti L."/>
            <person name="Westerberg I."/>
            <person name="Brannstrom I.O."/>
            <person name="Guillou S."/>
            <person name="Cros-Aarteil S."/>
            <person name="Calhoun S."/>
            <person name="Haridas S."/>
            <person name="Kuo A."/>
            <person name="Pangilinan J."/>
            <person name="Riley R."/>
            <person name="Labutti K."/>
            <person name="Andreopoulos B."/>
            <person name="Lipzen A."/>
            <person name="Chen C."/>
            <person name="Yanf M."/>
            <person name="Daum C."/>
            <person name="Ng V."/>
            <person name="Clum A."/>
            <person name="Steindorff A."/>
            <person name="Ohm R."/>
            <person name="Martin F."/>
            <person name="Silar P."/>
            <person name="Natvig D."/>
            <person name="Lalanne C."/>
            <person name="Gautier V."/>
            <person name="Ament-Velasquez S.L."/>
            <person name="Kruys A."/>
            <person name="Hutchinson M.I."/>
            <person name="Powell A.J."/>
            <person name="Barry K."/>
            <person name="Miller A.N."/>
            <person name="Grigoriev I.V."/>
            <person name="Debuchy R."/>
            <person name="Gladieux P."/>
            <person name="Thoren M.H."/>
            <person name="Johannesson H."/>
        </authorList>
    </citation>
    <scope>NUCLEOTIDE SEQUENCE</scope>
    <source>
        <strain evidence="1">PSN324</strain>
    </source>
</reference>
<comment type="caution">
    <text evidence="1">The sequence shown here is derived from an EMBL/GenBank/DDBJ whole genome shotgun (WGS) entry which is preliminary data.</text>
</comment>
<reference evidence="1" key="1">
    <citation type="journal article" date="2023" name="Mol. Phylogenet. Evol.">
        <title>Genome-scale phylogeny and comparative genomics of the fungal order Sordariales.</title>
        <authorList>
            <person name="Hensen N."/>
            <person name="Bonometti L."/>
            <person name="Westerberg I."/>
            <person name="Brannstrom I.O."/>
            <person name="Guillou S."/>
            <person name="Cros-Aarteil S."/>
            <person name="Calhoun S."/>
            <person name="Haridas S."/>
            <person name="Kuo A."/>
            <person name="Mondo S."/>
            <person name="Pangilinan J."/>
            <person name="Riley R."/>
            <person name="LaButti K."/>
            <person name="Andreopoulos B."/>
            <person name="Lipzen A."/>
            <person name="Chen C."/>
            <person name="Yan M."/>
            <person name="Daum C."/>
            <person name="Ng V."/>
            <person name="Clum A."/>
            <person name="Steindorff A."/>
            <person name="Ohm R.A."/>
            <person name="Martin F."/>
            <person name="Silar P."/>
            <person name="Natvig D.O."/>
            <person name="Lalanne C."/>
            <person name="Gautier V."/>
            <person name="Ament-Velasquez S.L."/>
            <person name="Kruys A."/>
            <person name="Hutchinson M.I."/>
            <person name="Powell A.J."/>
            <person name="Barry K."/>
            <person name="Miller A.N."/>
            <person name="Grigoriev I.V."/>
            <person name="Debuchy R."/>
            <person name="Gladieux P."/>
            <person name="Hiltunen Thoren M."/>
            <person name="Johannesson H."/>
        </authorList>
    </citation>
    <scope>NUCLEOTIDE SEQUENCE</scope>
    <source>
        <strain evidence="1">PSN324</strain>
    </source>
</reference>
<keyword evidence="2" id="KW-1185">Reference proteome</keyword>
<name>A0AAV9HD59_9PEZI</name>
<dbReference type="InterPro" id="IPR014807">
    <property type="entry name" value="Coa1"/>
</dbReference>
<protein>
    <submittedName>
        <fullName evidence="1">Cytochrome c oxidase assembly factor 1</fullName>
    </submittedName>
</protein>
<dbReference type="Proteomes" id="UP001321749">
    <property type="component" value="Unassembled WGS sequence"/>
</dbReference>
<dbReference type="PANTHER" id="PTHR28523">
    <property type="entry name" value="CYTOCHROME C OXIDASE ASSEMBLY FACTOR 1"/>
    <property type="match status" value="1"/>
</dbReference>
<dbReference type="AlphaFoldDB" id="A0AAV9HD59"/>
<dbReference type="Pfam" id="PF08695">
    <property type="entry name" value="Coa1"/>
    <property type="match status" value="1"/>
</dbReference>
<dbReference type="InterPro" id="IPR042432">
    <property type="entry name" value="Coa1_fungi"/>
</dbReference>
<dbReference type="GO" id="GO:0033617">
    <property type="term" value="P:mitochondrial respiratory chain complex IV assembly"/>
    <property type="evidence" value="ECO:0007669"/>
    <property type="project" value="InterPro"/>
</dbReference>
<accession>A0AAV9HD59</accession>
<organism evidence="1 2">
    <name type="scientific">Cladorrhinum samala</name>
    <dbReference type="NCBI Taxonomy" id="585594"/>
    <lineage>
        <taxon>Eukaryota</taxon>
        <taxon>Fungi</taxon>
        <taxon>Dikarya</taxon>
        <taxon>Ascomycota</taxon>
        <taxon>Pezizomycotina</taxon>
        <taxon>Sordariomycetes</taxon>
        <taxon>Sordariomycetidae</taxon>
        <taxon>Sordariales</taxon>
        <taxon>Podosporaceae</taxon>
        <taxon>Cladorrhinum</taxon>
    </lineage>
</organism>
<dbReference type="GO" id="GO:0005743">
    <property type="term" value="C:mitochondrial inner membrane"/>
    <property type="evidence" value="ECO:0007669"/>
    <property type="project" value="TreeGrafter"/>
</dbReference>
<gene>
    <name evidence="1" type="ORF">QBC42DRAFT_276124</name>
</gene>
<evidence type="ECO:0000313" key="2">
    <source>
        <dbReference type="Proteomes" id="UP001321749"/>
    </source>
</evidence>
<evidence type="ECO:0000313" key="1">
    <source>
        <dbReference type="EMBL" id="KAK4458756.1"/>
    </source>
</evidence>
<dbReference type="EMBL" id="MU865058">
    <property type="protein sequence ID" value="KAK4458756.1"/>
    <property type="molecule type" value="Genomic_DNA"/>
</dbReference>